<evidence type="ECO:0000313" key="3">
    <source>
        <dbReference type="Proteomes" id="UP001204953"/>
    </source>
</evidence>
<dbReference type="PANTHER" id="PTHR34548:SF2">
    <property type="entry name" value="PROTEIN TIC 21, CHLOROPLASTIC"/>
    <property type="match status" value="1"/>
</dbReference>
<evidence type="ECO:0000256" key="1">
    <source>
        <dbReference type="SAM" id="Phobius"/>
    </source>
</evidence>
<dbReference type="Proteomes" id="UP001204953">
    <property type="component" value="Unassembled WGS sequence"/>
</dbReference>
<keyword evidence="1" id="KW-0472">Membrane</keyword>
<feature type="transmembrane region" description="Helical" evidence="1">
    <location>
        <begin position="155"/>
        <end position="181"/>
    </location>
</feature>
<dbReference type="EMBL" id="JAMZMM010000013">
    <property type="protein sequence ID" value="MCP2727383.1"/>
    <property type="molecule type" value="Genomic_DNA"/>
</dbReference>
<reference evidence="2" key="1">
    <citation type="submission" date="2022-06" db="EMBL/GenBank/DDBJ databases">
        <title>New cyanobacteria of genus Symplocastrum in benthos of Lake Baikal.</title>
        <authorList>
            <person name="Sorokovikova E."/>
            <person name="Tikhonova I."/>
            <person name="Krasnopeev A."/>
            <person name="Evseev P."/>
            <person name="Gladkikh A."/>
            <person name="Belykh O."/>
        </authorList>
    </citation>
    <scope>NUCLEOTIDE SEQUENCE</scope>
    <source>
        <strain evidence="2">BBK-W-15</strain>
    </source>
</reference>
<dbReference type="AlphaFoldDB" id="A0AAE3GPD7"/>
<feature type="transmembrane region" description="Helical" evidence="1">
    <location>
        <begin position="60"/>
        <end position="80"/>
    </location>
</feature>
<comment type="caution">
    <text evidence="2">The sequence shown here is derived from an EMBL/GenBank/DDBJ whole genome shotgun (WGS) entry which is preliminary data.</text>
</comment>
<keyword evidence="1" id="KW-1133">Transmembrane helix</keyword>
<accession>A0AAE3GPD7</accession>
<feature type="transmembrane region" description="Helical" evidence="1">
    <location>
        <begin position="29"/>
        <end position="48"/>
    </location>
</feature>
<gene>
    <name evidence="2" type="ORF">NJ959_02710</name>
</gene>
<evidence type="ECO:0000313" key="2">
    <source>
        <dbReference type="EMBL" id="MCP2727383.1"/>
    </source>
</evidence>
<sequence>MSTNLELTSHPSERPQSGSLLRLLGWSGFWIQFVLTIVSGLILGFAMLDPNLNLNLKSGISLLSVIGGITALALSIYWFFRYVLLGRQLSGSEQALHPNRKETIHILQLGVLVNLAAMLLTLVGIETIVGSLLLKTLSVPQGVSVYPIGQQMIEPIDIFVVQANISMIVAQFVGIVIPFWLASRVEHHWEKTL</sequence>
<keyword evidence="1" id="KW-0812">Transmembrane</keyword>
<protein>
    <submittedName>
        <fullName evidence="2">DUF3611 family protein</fullName>
    </submittedName>
</protein>
<dbReference type="PANTHER" id="PTHR34548">
    <property type="entry name" value="PROTEIN TIC 21, CHLOROPLASTIC"/>
    <property type="match status" value="1"/>
</dbReference>
<dbReference type="Pfam" id="PF12263">
    <property type="entry name" value="DUF3611"/>
    <property type="match status" value="1"/>
</dbReference>
<proteinExistence type="predicted"/>
<name>A0AAE3GPD7_9CYAN</name>
<keyword evidence="3" id="KW-1185">Reference proteome</keyword>
<dbReference type="InterPro" id="IPR022051">
    <property type="entry name" value="DUF3611"/>
</dbReference>
<dbReference type="RefSeq" id="WP_254010200.1">
    <property type="nucleotide sequence ID" value="NZ_JAMZMM010000013.1"/>
</dbReference>
<organism evidence="2 3">
    <name type="scientific">Limnofasciculus baicalensis BBK-W-15</name>
    <dbReference type="NCBI Taxonomy" id="2699891"/>
    <lineage>
        <taxon>Bacteria</taxon>
        <taxon>Bacillati</taxon>
        <taxon>Cyanobacteriota</taxon>
        <taxon>Cyanophyceae</taxon>
        <taxon>Coleofasciculales</taxon>
        <taxon>Coleofasciculaceae</taxon>
        <taxon>Limnofasciculus</taxon>
        <taxon>Limnofasciculus baicalensis</taxon>
    </lineage>
</organism>
<feature type="transmembrane region" description="Helical" evidence="1">
    <location>
        <begin position="106"/>
        <end position="134"/>
    </location>
</feature>